<feature type="compositionally biased region" description="Basic and acidic residues" evidence="1">
    <location>
        <begin position="141"/>
        <end position="160"/>
    </location>
</feature>
<dbReference type="AlphaFoldDB" id="A0A6J4RAR9"/>
<dbReference type="GO" id="GO:0047151">
    <property type="term" value="F:tRNA (uracil(54)-C5)-methyltransferase activity, 5,10-methylenetetrahydrofolate-dependent"/>
    <property type="evidence" value="ECO:0007669"/>
    <property type="project" value="UniProtKB-EC"/>
</dbReference>
<evidence type="ECO:0000256" key="1">
    <source>
        <dbReference type="SAM" id="MobiDB-lite"/>
    </source>
</evidence>
<name>A0A6J4RAR9_9ACTN</name>
<feature type="compositionally biased region" description="Basic and acidic residues" evidence="1">
    <location>
        <begin position="78"/>
        <end position="87"/>
    </location>
</feature>
<accession>A0A6J4RAR9</accession>
<feature type="compositionally biased region" description="Basic residues" evidence="1">
    <location>
        <begin position="92"/>
        <end position="107"/>
    </location>
</feature>
<keyword evidence="2" id="KW-0808">Transferase</keyword>
<dbReference type="GO" id="GO:0032259">
    <property type="term" value="P:methylation"/>
    <property type="evidence" value="ECO:0007669"/>
    <property type="project" value="UniProtKB-KW"/>
</dbReference>
<protein>
    <submittedName>
        <fullName evidence="2">Methylenetetrahydrofolate--tRNA-(Uracil-5-)-methy ltransferase TrmFO</fullName>
        <ecNumber evidence="2">2.1.1.74</ecNumber>
    </submittedName>
</protein>
<dbReference type="EC" id="2.1.1.74" evidence="2"/>
<feature type="non-terminal residue" evidence="2">
    <location>
        <position position="1"/>
    </location>
</feature>
<sequence length="186" mass="20858">GGRYGYRGWAGGQRGGLAGGGARVLRRALGDAARQGDAGPQDGVLRRARLLELARQQRAGDGLGAPQGGAQAAGVRDPAQRRRELRAGRWGFGRRPRGLPPRRHRDRPRPPEHRRDPRRDDGPPGRSDRDRHRPPNLRRPRREDRGALRRDALLLRRRLPDSPPRLPRRVGRLARVALRQGRGRLP</sequence>
<feature type="compositionally biased region" description="Basic and acidic residues" evidence="1">
    <location>
        <begin position="108"/>
        <end position="133"/>
    </location>
</feature>
<gene>
    <name evidence="2" type="ORF">AVDCRST_MAG12-587</name>
</gene>
<proteinExistence type="predicted"/>
<evidence type="ECO:0000313" key="2">
    <source>
        <dbReference type="EMBL" id="CAA9468864.1"/>
    </source>
</evidence>
<keyword evidence="2" id="KW-0489">Methyltransferase</keyword>
<feature type="non-terminal residue" evidence="2">
    <location>
        <position position="186"/>
    </location>
</feature>
<reference evidence="2" key="1">
    <citation type="submission" date="2020-02" db="EMBL/GenBank/DDBJ databases">
        <authorList>
            <person name="Meier V. D."/>
        </authorList>
    </citation>
    <scope>NUCLEOTIDE SEQUENCE</scope>
    <source>
        <strain evidence="2">AVDCRST_MAG12</strain>
    </source>
</reference>
<organism evidence="2">
    <name type="scientific">uncultured Rubrobacteraceae bacterium</name>
    <dbReference type="NCBI Taxonomy" id="349277"/>
    <lineage>
        <taxon>Bacteria</taxon>
        <taxon>Bacillati</taxon>
        <taxon>Actinomycetota</taxon>
        <taxon>Rubrobacteria</taxon>
        <taxon>Rubrobacterales</taxon>
        <taxon>Rubrobacteraceae</taxon>
        <taxon>environmental samples</taxon>
    </lineage>
</organism>
<feature type="region of interest" description="Disordered" evidence="1">
    <location>
        <begin position="57"/>
        <end position="173"/>
    </location>
</feature>
<dbReference type="EMBL" id="CADCVK010000101">
    <property type="protein sequence ID" value="CAA9468864.1"/>
    <property type="molecule type" value="Genomic_DNA"/>
</dbReference>